<feature type="region of interest" description="Disordered" evidence="2">
    <location>
        <begin position="145"/>
        <end position="187"/>
    </location>
</feature>
<sequence>MPTTAINADVGKKFIGAVKDEWRLYSNTSSDYTIGAPIGFGASTPNVLRVRGTWTEGHKLYIALRLMKSGSAADVMRYGWPGGMEEEVVRCILKQALEGLNYLHVNGLMHRDVKAANFLIDEDGTVLLGDLGVAAFLWENEDTTHTSMTPSLSSMSSTQPPKGIMNHRSAPSSRQSASHHPHRPRVLGKRKSFVGTPCWMAPEVINGKQYDASADIWSFGITALELTQGRAPRSRESPHNVLLHIVQNEPPKLERESGPHKYSPARPTAEELLQSSFFKGAKKKGYLVNTILKELPPLAQRQERRKQPSIMTHRTIDSWDFSLSPTTSVYGPHPIHRSIGVMPAENVAEIIQPEDGEPDNEDGDQSSSENREHEEGAAAYAQRMRTRHNTTQHAPRPHLGRGTSSRSILQAIEPKLDQGSLNDRPEPCASESPLEGSLAVGSGRPDTSGSWLDGGSGHP</sequence>
<comment type="similarity">
    <text evidence="1">Belongs to the protein kinase superfamily. STE Ser/Thr protein kinase family. STE20 subfamily.</text>
</comment>
<dbReference type="AlphaFoldDB" id="A0AAW0GNM1"/>
<dbReference type="InterPro" id="IPR011009">
    <property type="entry name" value="Kinase-like_dom_sf"/>
</dbReference>
<dbReference type="SMART" id="SM00220">
    <property type="entry name" value="S_TKc"/>
    <property type="match status" value="1"/>
</dbReference>
<dbReference type="InterPro" id="IPR047173">
    <property type="entry name" value="STRAD_A/B-like"/>
</dbReference>
<keyword evidence="5" id="KW-1185">Reference proteome</keyword>
<dbReference type="GO" id="GO:0043539">
    <property type="term" value="F:protein serine/threonine kinase activator activity"/>
    <property type="evidence" value="ECO:0007669"/>
    <property type="project" value="InterPro"/>
</dbReference>
<dbReference type="InterPro" id="IPR000719">
    <property type="entry name" value="Prot_kinase_dom"/>
</dbReference>
<dbReference type="GO" id="GO:0004672">
    <property type="term" value="F:protein kinase activity"/>
    <property type="evidence" value="ECO:0007669"/>
    <property type="project" value="InterPro"/>
</dbReference>
<evidence type="ECO:0000259" key="3">
    <source>
        <dbReference type="PROSITE" id="PS50011"/>
    </source>
</evidence>
<dbReference type="InterPro" id="IPR008271">
    <property type="entry name" value="Ser/Thr_kinase_AS"/>
</dbReference>
<feature type="compositionally biased region" description="Basic residues" evidence="2">
    <location>
        <begin position="177"/>
        <end position="187"/>
    </location>
</feature>
<reference evidence="4 5" key="1">
    <citation type="submission" date="2022-09" db="EMBL/GenBank/DDBJ databases">
        <authorList>
            <person name="Palmer J.M."/>
        </authorList>
    </citation>
    <scope>NUCLEOTIDE SEQUENCE [LARGE SCALE GENOMIC DNA]</scope>
    <source>
        <strain evidence="4 5">DSM 7382</strain>
    </source>
</reference>
<dbReference type="Pfam" id="PF00069">
    <property type="entry name" value="Pkinase"/>
    <property type="match status" value="2"/>
</dbReference>
<gene>
    <name evidence="4" type="ORF">QCA50_001432</name>
</gene>
<dbReference type="GO" id="GO:0005524">
    <property type="term" value="F:ATP binding"/>
    <property type="evidence" value="ECO:0007669"/>
    <property type="project" value="InterPro"/>
</dbReference>
<feature type="region of interest" description="Disordered" evidence="2">
    <location>
        <begin position="353"/>
        <end position="459"/>
    </location>
</feature>
<evidence type="ECO:0000256" key="2">
    <source>
        <dbReference type="SAM" id="MobiDB-lite"/>
    </source>
</evidence>
<accession>A0AAW0GNM1</accession>
<dbReference type="PANTHER" id="PTHR48014:SF21">
    <property type="entry name" value="SERINE_THREONINE-PROTEIN KINASE FRAY2"/>
    <property type="match status" value="1"/>
</dbReference>
<organism evidence="4 5">
    <name type="scientific">Cerrena zonata</name>
    <dbReference type="NCBI Taxonomy" id="2478898"/>
    <lineage>
        <taxon>Eukaryota</taxon>
        <taxon>Fungi</taxon>
        <taxon>Dikarya</taxon>
        <taxon>Basidiomycota</taxon>
        <taxon>Agaricomycotina</taxon>
        <taxon>Agaricomycetes</taxon>
        <taxon>Polyporales</taxon>
        <taxon>Cerrenaceae</taxon>
        <taxon>Cerrena</taxon>
    </lineage>
</organism>
<feature type="compositionally biased region" description="Acidic residues" evidence="2">
    <location>
        <begin position="353"/>
        <end position="364"/>
    </location>
</feature>
<proteinExistence type="inferred from homology"/>
<dbReference type="PROSITE" id="PS00108">
    <property type="entry name" value="PROTEIN_KINASE_ST"/>
    <property type="match status" value="1"/>
</dbReference>
<comment type="caution">
    <text evidence="4">The sequence shown here is derived from an EMBL/GenBank/DDBJ whole genome shotgun (WGS) entry which is preliminary data.</text>
</comment>
<feature type="compositionally biased region" description="Low complexity" evidence="2">
    <location>
        <begin position="145"/>
        <end position="158"/>
    </location>
</feature>
<dbReference type="PROSITE" id="PS50011">
    <property type="entry name" value="PROTEIN_KINASE_DOM"/>
    <property type="match status" value="1"/>
</dbReference>
<protein>
    <recommendedName>
        <fullName evidence="3">Protein kinase domain-containing protein</fullName>
    </recommendedName>
</protein>
<dbReference type="SUPFAM" id="SSF56112">
    <property type="entry name" value="Protein kinase-like (PK-like)"/>
    <property type="match status" value="1"/>
</dbReference>
<evidence type="ECO:0000313" key="5">
    <source>
        <dbReference type="Proteomes" id="UP001385951"/>
    </source>
</evidence>
<evidence type="ECO:0000313" key="4">
    <source>
        <dbReference type="EMBL" id="KAK7694252.1"/>
    </source>
</evidence>
<feature type="compositionally biased region" description="Basic residues" evidence="2">
    <location>
        <begin position="384"/>
        <end position="399"/>
    </location>
</feature>
<dbReference type="PANTHER" id="PTHR48014">
    <property type="entry name" value="SERINE/THREONINE-PROTEIN KINASE FRAY2"/>
    <property type="match status" value="1"/>
</dbReference>
<evidence type="ECO:0000256" key="1">
    <source>
        <dbReference type="ARBA" id="ARBA00008874"/>
    </source>
</evidence>
<dbReference type="EMBL" id="JASBNA010000002">
    <property type="protein sequence ID" value="KAK7694252.1"/>
    <property type="molecule type" value="Genomic_DNA"/>
</dbReference>
<dbReference type="Proteomes" id="UP001385951">
    <property type="component" value="Unassembled WGS sequence"/>
</dbReference>
<name>A0AAW0GNM1_9APHY</name>
<dbReference type="Gene3D" id="1.10.510.10">
    <property type="entry name" value="Transferase(Phosphotransferase) domain 1"/>
    <property type="match status" value="2"/>
</dbReference>
<feature type="domain" description="Protein kinase" evidence="3">
    <location>
        <begin position="1"/>
        <end position="298"/>
    </location>
</feature>